<dbReference type="GO" id="GO:0000287">
    <property type="term" value="F:magnesium ion binding"/>
    <property type="evidence" value="ECO:0007669"/>
    <property type="project" value="TreeGrafter"/>
</dbReference>
<dbReference type="Gene3D" id="3.40.50.1000">
    <property type="entry name" value="HAD superfamily/HAD-like"/>
    <property type="match status" value="1"/>
</dbReference>
<dbReference type="RefSeq" id="WP_273190077.1">
    <property type="nucleotide sequence ID" value="NZ_DYUZ01000023.1"/>
</dbReference>
<protein>
    <submittedName>
        <fullName evidence="1">HAD-IIB family hydrolase</fullName>
    </submittedName>
</protein>
<evidence type="ECO:0000313" key="1">
    <source>
        <dbReference type="EMBL" id="HJG37348.1"/>
    </source>
</evidence>
<keyword evidence="1" id="KW-0378">Hydrolase</keyword>
<accession>A0A921IUF1</accession>
<proteinExistence type="predicted"/>
<dbReference type="Pfam" id="PF08282">
    <property type="entry name" value="Hydrolase_3"/>
    <property type="match status" value="1"/>
</dbReference>
<dbReference type="NCBIfam" id="TIGR01484">
    <property type="entry name" value="HAD-SF-IIB"/>
    <property type="match status" value="1"/>
</dbReference>
<dbReference type="PANTHER" id="PTHR10000">
    <property type="entry name" value="PHOSPHOSERINE PHOSPHATASE"/>
    <property type="match status" value="1"/>
</dbReference>
<dbReference type="InterPro" id="IPR036412">
    <property type="entry name" value="HAD-like_sf"/>
</dbReference>
<dbReference type="SUPFAM" id="SSF56784">
    <property type="entry name" value="HAD-like"/>
    <property type="match status" value="1"/>
</dbReference>
<comment type="caution">
    <text evidence="1">The sequence shown here is derived from an EMBL/GenBank/DDBJ whole genome shotgun (WGS) entry which is preliminary data.</text>
</comment>
<dbReference type="InterPro" id="IPR023214">
    <property type="entry name" value="HAD_sf"/>
</dbReference>
<gene>
    <name evidence="1" type="ORF">K8V70_05745</name>
</gene>
<dbReference type="PANTHER" id="PTHR10000:SF8">
    <property type="entry name" value="HAD SUPERFAMILY HYDROLASE-LIKE, TYPE 3"/>
    <property type="match status" value="1"/>
</dbReference>
<name>A0A921IUF1_9ACTN</name>
<dbReference type="EMBL" id="DYUZ01000023">
    <property type="protein sequence ID" value="HJG37348.1"/>
    <property type="molecule type" value="Genomic_DNA"/>
</dbReference>
<dbReference type="Proteomes" id="UP000753256">
    <property type="component" value="Unassembled WGS sequence"/>
</dbReference>
<evidence type="ECO:0000313" key="2">
    <source>
        <dbReference type="Proteomes" id="UP000753256"/>
    </source>
</evidence>
<sequence length="288" mass="30952">MLGESIQAGEPLAHGALADGGPAYLFFDIDGTLIWHDPDLEVSETVAKARPSDAVYQAFRTLTLRGHRTFICTGRPLCMVSDPLLELNPTGIICSGGACLYLDERIARDEAMPHDLLIRSVELISSCNADVMFEGTHNSVMLAARDSAADPIYPAPRAVDAAGMERVTDMRFNKICIPQPELEKLGPVRDELDACFDLFDLGGGAFEMTQRGVDKGYGVRGVLDHYGAGAENAFAFGDSGNDLPMSSAVDTFVAMGNALEPVKEVASFVTDRVQNDGVVRALLRLGLI</sequence>
<dbReference type="GO" id="GO:0016791">
    <property type="term" value="F:phosphatase activity"/>
    <property type="evidence" value="ECO:0007669"/>
    <property type="project" value="TreeGrafter"/>
</dbReference>
<dbReference type="InterPro" id="IPR006379">
    <property type="entry name" value="HAD-SF_hydro_IIB"/>
</dbReference>
<organism evidence="1 2">
    <name type="scientific">Enorma phocaeensis</name>
    <dbReference type="NCBI Taxonomy" id="1871019"/>
    <lineage>
        <taxon>Bacteria</taxon>
        <taxon>Bacillati</taxon>
        <taxon>Actinomycetota</taxon>
        <taxon>Coriobacteriia</taxon>
        <taxon>Coriobacteriales</taxon>
        <taxon>Coriobacteriaceae</taxon>
        <taxon>Enorma</taxon>
    </lineage>
</organism>
<reference evidence="1" key="1">
    <citation type="journal article" date="2021" name="PeerJ">
        <title>Extensive microbial diversity within the chicken gut microbiome revealed by metagenomics and culture.</title>
        <authorList>
            <person name="Gilroy R."/>
            <person name="Ravi A."/>
            <person name="Getino M."/>
            <person name="Pursley I."/>
            <person name="Horton D.L."/>
            <person name="Alikhan N.F."/>
            <person name="Baker D."/>
            <person name="Gharbi K."/>
            <person name="Hall N."/>
            <person name="Watson M."/>
            <person name="Adriaenssens E.M."/>
            <person name="Foster-Nyarko E."/>
            <person name="Jarju S."/>
            <person name="Secka A."/>
            <person name="Antonio M."/>
            <person name="Oren A."/>
            <person name="Chaudhuri R.R."/>
            <person name="La Ragione R."/>
            <person name="Hildebrand F."/>
            <person name="Pallen M.J."/>
        </authorList>
    </citation>
    <scope>NUCLEOTIDE SEQUENCE</scope>
    <source>
        <strain evidence="1">ChiHjej13B12-9602</strain>
    </source>
</reference>
<reference evidence="1" key="2">
    <citation type="submission" date="2021-09" db="EMBL/GenBank/DDBJ databases">
        <authorList>
            <person name="Gilroy R."/>
        </authorList>
    </citation>
    <scope>NUCLEOTIDE SEQUENCE</scope>
    <source>
        <strain evidence="1">ChiHjej13B12-9602</strain>
    </source>
</reference>
<dbReference type="GO" id="GO:0005829">
    <property type="term" value="C:cytosol"/>
    <property type="evidence" value="ECO:0007669"/>
    <property type="project" value="TreeGrafter"/>
</dbReference>
<dbReference type="Gene3D" id="3.30.1240.10">
    <property type="match status" value="1"/>
</dbReference>
<dbReference type="AlphaFoldDB" id="A0A921IUF1"/>